<evidence type="ECO:0000313" key="2">
    <source>
        <dbReference type="EMBL" id="CAA9329292.1"/>
    </source>
</evidence>
<proteinExistence type="predicted"/>
<dbReference type="AlphaFoldDB" id="A0A6J4LC49"/>
<dbReference type="EMBL" id="CADCUE010000103">
    <property type="protein sequence ID" value="CAA9329292.1"/>
    <property type="molecule type" value="Genomic_DNA"/>
</dbReference>
<protein>
    <submittedName>
        <fullName evidence="2">Uncharacterized protein</fullName>
    </submittedName>
</protein>
<accession>A0A6J4LC49</accession>
<name>A0A6J4LC49_9ACTN</name>
<feature type="non-terminal residue" evidence="2">
    <location>
        <position position="1"/>
    </location>
</feature>
<reference evidence="2" key="1">
    <citation type="submission" date="2020-02" db="EMBL/GenBank/DDBJ databases">
        <authorList>
            <person name="Meier V. D."/>
        </authorList>
    </citation>
    <scope>NUCLEOTIDE SEQUENCE</scope>
    <source>
        <strain evidence="2">AVDCRST_MAG16</strain>
    </source>
</reference>
<gene>
    <name evidence="2" type="ORF">AVDCRST_MAG16-1215</name>
</gene>
<sequence length="39" mass="4433">CTSSRRRPEPCPLPGRPTADRGRGRVLRRARRPADTSHH</sequence>
<evidence type="ECO:0000256" key="1">
    <source>
        <dbReference type="SAM" id="MobiDB-lite"/>
    </source>
</evidence>
<organism evidence="2">
    <name type="scientific">uncultured Frankineae bacterium</name>
    <dbReference type="NCBI Taxonomy" id="437475"/>
    <lineage>
        <taxon>Bacteria</taxon>
        <taxon>Bacillati</taxon>
        <taxon>Actinomycetota</taxon>
        <taxon>Actinomycetes</taxon>
        <taxon>Frankiales</taxon>
        <taxon>environmental samples</taxon>
    </lineage>
</organism>
<feature type="non-terminal residue" evidence="2">
    <location>
        <position position="39"/>
    </location>
</feature>
<feature type="region of interest" description="Disordered" evidence="1">
    <location>
        <begin position="1"/>
        <end position="39"/>
    </location>
</feature>